<dbReference type="InterPro" id="IPR050738">
    <property type="entry name" value="Sulfatase"/>
</dbReference>
<dbReference type="STRING" id="1855912.LuPra_02736"/>
<sequence precursor="true">MLKQQLWATAVFAATVLMAVASPGGATEPNISVILADDLGPGDVGVYGGTFVPTPRLDALAAEGTRFTQYYSASPICSPSRAALITGQHPARWRITSFLQTRQGNAGAEMADFLDPRAPSLPRALKAAG</sequence>
<evidence type="ECO:0000256" key="1">
    <source>
        <dbReference type="ARBA" id="ARBA00008779"/>
    </source>
</evidence>
<evidence type="ECO:0000256" key="2">
    <source>
        <dbReference type="ARBA" id="ARBA00022723"/>
    </source>
</evidence>
<reference evidence="7 8" key="1">
    <citation type="journal article" date="2016" name="Genome Announc.">
        <title>First Complete Genome Sequence of a Subdivision 6 Acidobacterium Strain.</title>
        <authorList>
            <person name="Huang S."/>
            <person name="Vieira S."/>
            <person name="Bunk B."/>
            <person name="Riedel T."/>
            <person name="Sproer C."/>
            <person name="Overmann J."/>
        </authorList>
    </citation>
    <scope>NUCLEOTIDE SEQUENCE [LARGE SCALE GENOMIC DNA]</scope>
    <source>
        <strain evidence="8">DSM 100886 HEG_-6_39</strain>
    </source>
</reference>
<dbReference type="PANTHER" id="PTHR42693:SF33">
    <property type="entry name" value="ARYLSULFATASE"/>
    <property type="match status" value="1"/>
</dbReference>
<dbReference type="PANTHER" id="PTHR42693">
    <property type="entry name" value="ARYLSULFATASE FAMILY MEMBER"/>
    <property type="match status" value="1"/>
</dbReference>
<evidence type="ECO:0000256" key="5">
    <source>
        <dbReference type="SAM" id="SignalP"/>
    </source>
</evidence>
<feature type="chain" id="PRO_5007511797" evidence="5">
    <location>
        <begin position="22"/>
        <end position="129"/>
    </location>
</feature>
<feature type="signal peptide" evidence="5">
    <location>
        <begin position="1"/>
        <end position="21"/>
    </location>
</feature>
<dbReference type="InterPro" id="IPR000917">
    <property type="entry name" value="Sulfatase_N"/>
</dbReference>
<evidence type="ECO:0000256" key="4">
    <source>
        <dbReference type="ARBA" id="ARBA00022837"/>
    </source>
</evidence>
<dbReference type="PROSITE" id="PS00523">
    <property type="entry name" value="SULFATASE_1"/>
    <property type="match status" value="1"/>
</dbReference>
<dbReference type="Gene3D" id="3.40.720.10">
    <property type="entry name" value="Alkaline Phosphatase, subunit A"/>
    <property type="match status" value="1"/>
</dbReference>
<keyword evidence="4" id="KW-0106">Calcium</keyword>
<dbReference type="InterPro" id="IPR024607">
    <property type="entry name" value="Sulfatase_CS"/>
</dbReference>
<comment type="similarity">
    <text evidence="1">Belongs to the sulfatase family.</text>
</comment>
<evidence type="ECO:0000313" key="7">
    <source>
        <dbReference type="EMBL" id="AMY09519.1"/>
    </source>
</evidence>
<evidence type="ECO:0000256" key="3">
    <source>
        <dbReference type="ARBA" id="ARBA00022801"/>
    </source>
</evidence>
<feature type="domain" description="Sulfatase N-terminal" evidence="6">
    <location>
        <begin position="29"/>
        <end position="129"/>
    </location>
</feature>
<dbReference type="Proteomes" id="UP000076079">
    <property type="component" value="Chromosome"/>
</dbReference>
<gene>
    <name evidence="7" type="primary">atsA_6</name>
    <name evidence="7" type="ORF">LuPra_02736</name>
</gene>
<protein>
    <submittedName>
        <fullName evidence="7">Arylsulfatase</fullName>
        <ecNumber evidence="7">3.1.6.1</ecNumber>
    </submittedName>
</protein>
<dbReference type="GO" id="GO:0004065">
    <property type="term" value="F:arylsulfatase activity"/>
    <property type="evidence" value="ECO:0007669"/>
    <property type="project" value="UniProtKB-EC"/>
</dbReference>
<dbReference type="SUPFAM" id="SSF53649">
    <property type="entry name" value="Alkaline phosphatase-like"/>
    <property type="match status" value="1"/>
</dbReference>
<dbReference type="InterPro" id="IPR017850">
    <property type="entry name" value="Alkaline_phosphatase_core_sf"/>
</dbReference>
<keyword evidence="2" id="KW-0479">Metal-binding</keyword>
<organism evidence="7 8">
    <name type="scientific">Luteitalea pratensis</name>
    <dbReference type="NCBI Taxonomy" id="1855912"/>
    <lineage>
        <taxon>Bacteria</taxon>
        <taxon>Pseudomonadati</taxon>
        <taxon>Acidobacteriota</taxon>
        <taxon>Vicinamibacteria</taxon>
        <taxon>Vicinamibacterales</taxon>
        <taxon>Vicinamibacteraceae</taxon>
        <taxon>Luteitalea</taxon>
    </lineage>
</organism>
<name>A0A143PP01_LUTPR</name>
<dbReference type="EMBL" id="CP015136">
    <property type="protein sequence ID" value="AMY09519.1"/>
    <property type="molecule type" value="Genomic_DNA"/>
</dbReference>
<accession>A0A143PP01</accession>
<proteinExistence type="inferred from homology"/>
<dbReference type="EC" id="3.1.6.1" evidence="7"/>
<evidence type="ECO:0000259" key="6">
    <source>
        <dbReference type="Pfam" id="PF00884"/>
    </source>
</evidence>
<keyword evidence="8" id="KW-1185">Reference proteome</keyword>
<dbReference type="AlphaFoldDB" id="A0A143PP01"/>
<evidence type="ECO:0000313" key="8">
    <source>
        <dbReference type="Proteomes" id="UP000076079"/>
    </source>
</evidence>
<dbReference type="KEGG" id="abac:LuPra_02736"/>
<dbReference type="Pfam" id="PF00884">
    <property type="entry name" value="Sulfatase"/>
    <property type="match status" value="1"/>
</dbReference>
<dbReference type="GO" id="GO:0046872">
    <property type="term" value="F:metal ion binding"/>
    <property type="evidence" value="ECO:0007669"/>
    <property type="project" value="UniProtKB-KW"/>
</dbReference>
<keyword evidence="3 7" id="KW-0378">Hydrolase</keyword>
<reference evidence="8" key="2">
    <citation type="submission" date="2016-04" db="EMBL/GenBank/DDBJ databases">
        <title>First Complete Genome Sequence of a Subdivision 6 Acidobacterium.</title>
        <authorList>
            <person name="Huang S."/>
            <person name="Vieira S."/>
            <person name="Bunk B."/>
            <person name="Riedel T."/>
            <person name="Sproeer C."/>
            <person name="Overmann J."/>
        </authorList>
    </citation>
    <scope>NUCLEOTIDE SEQUENCE [LARGE SCALE GENOMIC DNA]</scope>
    <source>
        <strain evidence="8">DSM 100886 HEG_-6_39</strain>
    </source>
</reference>
<keyword evidence="5" id="KW-0732">Signal</keyword>